<dbReference type="Pfam" id="PF19698">
    <property type="entry name" value="DUF6197"/>
    <property type="match status" value="1"/>
</dbReference>
<dbReference type="RefSeq" id="WP_257632730.1">
    <property type="nucleotide sequence ID" value="NZ_JANIIC010000027.1"/>
</dbReference>
<sequence>MTALIADYAAVYRRAANIIRANGHNKGYWYPMAETEIAPAECPVCAAGAISIALTGSPKPARCDVPLVEAAVRRLMEHLIPGYKRALAIWDLGVLWNDVPERTADDVIAAFEDAARAEETAGVMAA</sequence>
<accession>A0A9X2RV23</accession>
<dbReference type="EMBL" id="JANIIC010000027">
    <property type="protein sequence ID" value="MCQ8831852.1"/>
    <property type="molecule type" value="Genomic_DNA"/>
</dbReference>
<dbReference type="InterPro" id="IPR045677">
    <property type="entry name" value="DUF6197"/>
</dbReference>
<dbReference type="AlphaFoldDB" id="A0A9X2RV23"/>
<reference evidence="1" key="1">
    <citation type="submission" date="2022-06" db="EMBL/GenBank/DDBJ databases">
        <title>WGS of actinobacteria.</title>
        <authorList>
            <person name="Thawai C."/>
        </authorList>
    </citation>
    <scope>NUCLEOTIDE SEQUENCE</scope>
    <source>
        <strain evidence="1">DSM 42010</strain>
    </source>
</reference>
<name>A0A9X2RV23_STRMQ</name>
<gene>
    <name evidence="1" type="ORF">NQU54_22950</name>
</gene>
<organism evidence="1 2">
    <name type="scientific">Streptomyces malaysiensis subsp. samsunensis</name>
    <dbReference type="NCBI Taxonomy" id="459658"/>
    <lineage>
        <taxon>Bacteria</taxon>
        <taxon>Bacillati</taxon>
        <taxon>Actinomycetota</taxon>
        <taxon>Actinomycetes</taxon>
        <taxon>Kitasatosporales</taxon>
        <taxon>Streptomycetaceae</taxon>
        <taxon>Streptomyces</taxon>
        <taxon>Streptomyces violaceusniger group</taxon>
    </lineage>
</organism>
<protein>
    <submittedName>
        <fullName evidence="1">Uncharacterized protein</fullName>
    </submittedName>
</protein>
<evidence type="ECO:0000313" key="2">
    <source>
        <dbReference type="Proteomes" id="UP001142400"/>
    </source>
</evidence>
<proteinExistence type="predicted"/>
<keyword evidence="2" id="KW-1185">Reference proteome</keyword>
<dbReference type="Proteomes" id="UP001142400">
    <property type="component" value="Unassembled WGS sequence"/>
</dbReference>
<evidence type="ECO:0000313" key="1">
    <source>
        <dbReference type="EMBL" id="MCQ8831852.1"/>
    </source>
</evidence>
<comment type="caution">
    <text evidence="1">The sequence shown here is derived from an EMBL/GenBank/DDBJ whole genome shotgun (WGS) entry which is preliminary data.</text>
</comment>